<accession>A0ACB8QJT1</accession>
<protein>
    <submittedName>
        <fullName evidence="1">Uncharacterized protein</fullName>
    </submittedName>
</protein>
<sequence length="389" mass="42619">MLSSLRIIFPTNVALPSSLLRQSDANASLELPVSKDTDGDQFSGLSSPTELSPEVLTELCSFEEDERVFLESPVIQTYFPAQSNKTPSNKALSAIFEEEEDEDEPSVYSEASFLPTEDSLSDSVASISTSGNVPVPPDFIFAPDTNGVIIPPSNLSNVPSIILIPPPEGDVDIPPRPYVDCDTNWTLLLPHPSLLSAPALSIGGHVLDPSEYEVVQSPVCPSQAMEGTLLYDTDSLAPSDVDERVSHSLDGHQDAGDRRTLMRPQSRLDTFGDDDEEEPEEEPEPEPAPADSQTQRALWPWLWADALDDGHQIKPPMPSNYANDEWEEVSTPFSGGEAGDSDDEDYVIVGDEDIESLLEDVEALEKAPLLGHAPSKFRLFGRVRWFGRW</sequence>
<evidence type="ECO:0000313" key="2">
    <source>
        <dbReference type="Proteomes" id="UP000814128"/>
    </source>
</evidence>
<gene>
    <name evidence="1" type="ORF">K488DRAFT_70908</name>
</gene>
<name>A0ACB8QJT1_9AGAM</name>
<reference evidence="1" key="1">
    <citation type="submission" date="2021-02" db="EMBL/GenBank/DDBJ databases">
        <authorList>
            <consortium name="DOE Joint Genome Institute"/>
            <person name="Ahrendt S."/>
            <person name="Looney B.P."/>
            <person name="Miyauchi S."/>
            <person name="Morin E."/>
            <person name="Drula E."/>
            <person name="Courty P.E."/>
            <person name="Chicoki N."/>
            <person name="Fauchery L."/>
            <person name="Kohler A."/>
            <person name="Kuo A."/>
            <person name="Labutti K."/>
            <person name="Pangilinan J."/>
            <person name="Lipzen A."/>
            <person name="Riley R."/>
            <person name="Andreopoulos W."/>
            <person name="He G."/>
            <person name="Johnson J."/>
            <person name="Barry K.W."/>
            <person name="Grigoriev I.V."/>
            <person name="Nagy L."/>
            <person name="Hibbett D."/>
            <person name="Henrissat B."/>
            <person name="Matheny P.B."/>
            <person name="Labbe J."/>
            <person name="Martin F."/>
        </authorList>
    </citation>
    <scope>NUCLEOTIDE SEQUENCE</scope>
    <source>
        <strain evidence="1">EC-137</strain>
    </source>
</reference>
<dbReference type="EMBL" id="MU273557">
    <property type="protein sequence ID" value="KAI0032104.1"/>
    <property type="molecule type" value="Genomic_DNA"/>
</dbReference>
<organism evidence="1 2">
    <name type="scientific">Vararia minispora EC-137</name>
    <dbReference type="NCBI Taxonomy" id="1314806"/>
    <lineage>
        <taxon>Eukaryota</taxon>
        <taxon>Fungi</taxon>
        <taxon>Dikarya</taxon>
        <taxon>Basidiomycota</taxon>
        <taxon>Agaricomycotina</taxon>
        <taxon>Agaricomycetes</taxon>
        <taxon>Russulales</taxon>
        <taxon>Lachnocladiaceae</taxon>
        <taxon>Vararia</taxon>
    </lineage>
</organism>
<keyword evidence="2" id="KW-1185">Reference proteome</keyword>
<evidence type="ECO:0000313" key="1">
    <source>
        <dbReference type="EMBL" id="KAI0032104.1"/>
    </source>
</evidence>
<comment type="caution">
    <text evidence="1">The sequence shown here is derived from an EMBL/GenBank/DDBJ whole genome shotgun (WGS) entry which is preliminary data.</text>
</comment>
<proteinExistence type="predicted"/>
<reference evidence="1" key="2">
    <citation type="journal article" date="2022" name="New Phytol.">
        <title>Evolutionary transition to the ectomycorrhizal habit in the genomes of a hyperdiverse lineage of mushroom-forming fungi.</title>
        <authorList>
            <person name="Looney B."/>
            <person name="Miyauchi S."/>
            <person name="Morin E."/>
            <person name="Drula E."/>
            <person name="Courty P.E."/>
            <person name="Kohler A."/>
            <person name="Kuo A."/>
            <person name="LaButti K."/>
            <person name="Pangilinan J."/>
            <person name="Lipzen A."/>
            <person name="Riley R."/>
            <person name="Andreopoulos W."/>
            <person name="He G."/>
            <person name="Johnson J."/>
            <person name="Nolan M."/>
            <person name="Tritt A."/>
            <person name="Barry K.W."/>
            <person name="Grigoriev I.V."/>
            <person name="Nagy L.G."/>
            <person name="Hibbett D."/>
            <person name="Henrissat B."/>
            <person name="Matheny P.B."/>
            <person name="Labbe J."/>
            <person name="Martin F.M."/>
        </authorList>
    </citation>
    <scope>NUCLEOTIDE SEQUENCE</scope>
    <source>
        <strain evidence="1">EC-137</strain>
    </source>
</reference>
<dbReference type="Proteomes" id="UP000814128">
    <property type="component" value="Unassembled WGS sequence"/>
</dbReference>